<dbReference type="EMBL" id="JASCZI010151229">
    <property type="protein sequence ID" value="MED6171150.1"/>
    <property type="molecule type" value="Genomic_DNA"/>
</dbReference>
<evidence type="ECO:0000313" key="10">
    <source>
        <dbReference type="Proteomes" id="UP001341840"/>
    </source>
</evidence>
<reference evidence="9 10" key="1">
    <citation type="journal article" date="2023" name="Plants (Basel)">
        <title>Bridging the Gap: Combining Genomics and Transcriptomics Approaches to Understand Stylosanthes scabra, an Orphan Legume from the Brazilian Caatinga.</title>
        <authorList>
            <person name="Ferreira-Neto J.R.C."/>
            <person name="da Silva M.D."/>
            <person name="Binneck E."/>
            <person name="de Melo N.F."/>
            <person name="da Silva R.H."/>
            <person name="de Melo A.L.T.M."/>
            <person name="Pandolfi V."/>
            <person name="Bustamante F.O."/>
            <person name="Brasileiro-Vidal A.C."/>
            <person name="Benko-Iseppon A.M."/>
        </authorList>
    </citation>
    <scope>NUCLEOTIDE SEQUENCE [LARGE SCALE GENOMIC DNA]</scope>
    <source>
        <tissue evidence="9">Leaves</tissue>
    </source>
</reference>
<dbReference type="Pfam" id="PF17181">
    <property type="entry name" value="EPF"/>
    <property type="match status" value="1"/>
</dbReference>
<keyword evidence="3 7" id="KW-0217">Developmental protein</keyword>
<protein>
    <recommendedName>
        <fullName evidence="7">Epidermal patterning factor-like protein</fullName>
    </recommendedName>
</protein>
<gene>
    <name evidence="9" type="ORF">PIB30_038054</name>
</gene>
<comment type="function">
    <text evidence="7">Controls stomatal patterning.</text>
</comment>
<evidence type="ECO:0000256" key="6">
    <source>
        <dbReference type="ARBA" id="ARBA00023157"/>
    </source>
</evidence>
<evidence type="ECO:0000256" key="8">
    <source>
        <dbReference type="SAM" id="MobiDB-lite"/>
    </source>
</evidence>
<evidence type="ECO:0000256" key="4">
    <source>
        <dbReference type="ARBA" id="ARBA00022525"/>
    </source>
</evidence>
<accession>A0ABU6VBT8</accession>
<feature type="chain" id="PRO_5044975286" description="Epidermal patterning factor-like protein" evidence="7">
    <location>
        <begin position="31"/>
        <end position="118"/>
    </location>
</feature>
<dbReference type="Proteomes" id="UP001341840">
    <property type="component" value="Unassembled WGS sequence"/>
</dbReference>
<keyword evidence="5 7" id="KW-0732">Signal</keyword>
<keyword evidence="10" id="KW-1185">Reference proteome</keyword>
<organism evidence="9 10">
    <name type="scientific">Stylosanthes scabra</name>
    <dbReference type="NCBI Taxonomy" id="79078"/>
    <lineage>
        <taxon>Eukaryota</taxon>
        <taxon>Viridiplantae</taxon>
        <taxon>Streptophyta</taxon>
        <taxon>Embryophyta</taxon>
        <taxon>Tracheophyta</taxon>
        <taxon>Spermatophyta</taxon>
        <taxon>Magnoliopsida</taxon>
        <taxon>eudicotyledons</taxon>
        <taxon>Gunneridae</taxon>
        <taxon>Pentapetalae</taxon>
        <taxon>rosids</taxon>
        <taxon>fabids</taxon>
        <taxon>Fabales</taxon>
        <taxon>Fabaceae</taxon>
        <taxon>Papilionoideae</taxon>
        <taxon>50 kb inversion clade</taxon>
        <taxon>dalbergioids sensu lato</taxon>
        <taxon>Dalbergieae</taxon>
        <taxon>Pterocarpus clade</taxon>
        <taxon>Stylosanthes</taxon>
    </lineage>
</organism>
<evidence type="ECO:0000256" key="5">
    <source>
        <dbReference type="ARBA" id="ARBA00022729"/>
    </source>
</evidence>
<evidence type="ECO:0000313" key="9">
    <source>
        <dbReference type="EMBL" id="MED6171150.1"/>
    </source>
</evidence>
<evidence type="ECO:0000256" key="7">
    <source>
        <dbReference type="RuleBase" id="RU367102"/>
    </source>
</evidence>
<comment type="similarity">
    <text evidence="2 7">Belongs to the plant cysteine rich small secretory peptide family. Epidermal patterning factor subfamily.</text>
</comment>
<name>A0ABU6VBT8_9FABA</name>
<feature type="compositionally biased region" description="Low complexity" evidence="8">
    <location>
        <begin position="66"/>
        <end position="78"/>
    </location>
</feature>
<keyword evidence="6" id="KW-1015">Disulfide bond</keyword>
<keyword evidence="4 7" id="KW-0964">Secreted</keyword>
<evidence type="ECO:0000256" key="2">
    <source>
        <dbReference type="ARBA" id="ARBA00008127"/>
    </source>
</evidence>
<feature type="region of interest" description="Disordered" evidence="8">
    <location>
        <begin position="57"/>
        <end position="78"/>
    </location>
</feature>
<comment type="subcellular location">
    <subcellularLocation>
        <location evidence="1 7">Secreted</location>
    </subcellularLocation>
</comment>
<proteinExistence type="inferred from homology"/>
<sequence>MGVLRRRHHYWLPALLLTAFTLLLFSSATASAITRTRTTTASSQPSVGVAAELVQSRVEEKRSRSRGPGSSPPSCKSKCGWCSPCDPVHVPVQPGFIIRLEYYPEAWRCKCGSKLFMP</sequence>
<evidence type="ECO:0000256" key="1">
    <source>
        <dbReference type="ARBA" id="ARBA00004613"/>
    </source>
</evidence>
<feature type="signal peptide" evidence="7">
    <location>
        <begin position="1"/>
        <end position="30"/>
    </location>
</feature>
<dbReference type="PANTHER" id="PTHR33109">
    <property type="entry name" value="EPIDERMAL PATTERNING FACTOR-LIKE PROTEIN 4"/>
    <property type="match status" value="1"/>
</dbReference>
<dbReference type="PANTHER" id="PTHR33109:SF55">
    <property type="entry name" value="EPIDERMAL PATTERNING FACTOR-LIKE PROTEIN 4-RELATED"/>
    <property type="match status" value="1"/>
</dbReference>
<evidence type="ECO:0000256" key="3">
    <source>
        <dbReference type="ARBA" id="ARBA00022473"/>
    </source>
</evidence>
<dbReference type="InterPro" id="IPR039455">
    <property type="entry name" value="EPFL"/>
</dbReference>
<comment type="caution">
    <text evidence="9">The sequence shown here is derived from an EMBL/GenBank/DDBJ whole genome shotgun (WGS) entry which is preliminary data.</text>
</comment>